<dbReference type="GO" id="GO:0005737">
    <property type="term" value="C:cytoplasm"/>
    <property type="evidence" value="ECO:0007669"/>
    <property type="project" value="UniProtKB-SubCell"/>
</dbReference>
<dbReference type="GO" id="GO:0050104">
    <property type="term" value="F:L-gulonate 3-dehydrogenase activity"/>
    <property type="evidence" value="ECO:0007669"/>
    <property type="project" value="UniProtKB-EC"/>
</dbReference>
<keyword evidence="14" id="KW-1185">Reference proteome</keyword>
<dbReference type="InterPro" id="IPR036291">
    <property type="entry name" value="NAD(P)-bd_dom_sf"/>
</dbReference>
<sequence length="308" mass="33535">MTSSQTISVVGAGLMGVGIATHFARFGLPVRLFDVDPKRIAEVPGVARSILAELADSGRFDGAQADTTVARLRGVTDLEALAGSDLVIEAAPERLALKHRLYADLERVLGDDAIIASNTSGFPPDQLAEGMRRPQRLLIAHFWNPPHFIPLVELVPGTATDPALLQRLHALLVDNALESVILKRAVPGFVGNRIQFAILREALHLLQEGVADAATIDTVMKASLGRRYGMVGPLEAADMGGLDTFLDISRHLMPELAKDEHVLAVLEQKVAAGQTGVRSGEGFYQWDVARRERIKRRREHQLRHALLP</sequence>
<evidence type="ECO:0000256" key="8">
    <source>
        <dbReference type="ARBA" id="ARBA00038962"/>
    </source>
</evidence>
<dbReference type="Proteomes" id="UP000243719">
    <property type="component" value="Unassembled WGS sequence"/>
</dbReference>
<dbReference type="EC" id="1.1.1.45" evidence="8"/>
<evidence type="ECO:0000256" key="3">
    <source>
        <dbReference type="ARBA" id="ARBA00011738"/>
    </source>
</evidence>
<evidence type="ECO:0000256" key="7">
    <source>
        <dbReference type="ARBA" id="ARBA00023027"/>
    </source>
</evidence>
<dbReference type="InterPro" id="IPR022694">
    <property type="entry name" value="3-OHacyl-CoA_DH"/>
</dbReference>
<keyword evidence="7" id="KW-0520">NAD</keyword>
<proteinExistence type="inferred from homology"/>
<dbReference type="Pfam" id="PF02737">
    <property type="entry name" value="3HCDH_N"/>
    <property type="match status" value="1"/>
</dbReference>
<dbReference type="RefSeq" id="WP_091903549.1">
    <property type="nucleotide sequence ID" value="NZ_FNLO01000001.1"/>
</dbReference>
<dbReference type="PANTHER" id="PTHR48075:SF1">
    <property type="entry name" value="LAMBDA-CRYSTALLIN HOMOLOG"/>
    <property type="match status" value="1"/>
</dbReference>
<name>A0A1H2PIN3_9BURK</name>
<dbReference type="PIRSF" id="PIRSF000105">
    <property type="entry name" value="HCDH"/>
    <property type="match status" value="1"/>
</dbReference>
<evidence type="ECO:0000256" key="6">
    <source>
        <dbReference type="ARBA" id="ARBA00023002"/>
    </source>
</evidence>
<evidence type="ECO:0000313" key="14">
    <source>
        <dbReference type="Proteomes" id="UP000243719"/>
    </source>
</evidence>
<dbReference type="OrthoDB" id="5287258at2"/>
<keyword evidence="6" id="KW-0560">Oxidoreductase</keyword>
<comment type="similarity">
    <text evidence="2">Belongs to the 3-hydroxyacyl-CoA dehydrogenase family.</text>
</comment>
<evidence type="ECO:0000256" key="1">
    <source>
        <dbReference type="ARBA" id="ARBA00004496"/>
    </source>
</evidence>
<dbReference type="InterPro" id="IPR006176">
    <property type="entry name" value="3-OHacyl-CoA_DH_NAD-bd"/>
</dbReference>
<dbReference type="STRING" id="1770053.SAMN05216551_101124"/>
<dbReference type="AlphaFoldDB" id="A0A1H2PIN3"/>
<evidence type="ECO:0000256" key="9">
    <source>
        <dbReference type="ARBA" id="ARBA00042709"/>
    </source>
</evidence>
<dbReference type="InterPro" id="IPR006108">
    <property type="entry name" value="3HC_DH_C"/>
</dbReference>
<evidence type="ECO:0000259" key="11">
    <source>
        <dbReference type="Pfam" id="PF00725"/>
    </source>
</evidence>
<organism evidence="13 14">
    <name type="scientific">Chitinasiproducens palmae</name>
    <dbReference type="NCBI Taxonomy" id="1770053"/>
    <lineage>
        <taxon>Bacteria</taxon>
        <taxon>Pseudomonadati</taxon>
        <taxon>Pseudomonadota</taxon>
        <taxon>Betaproteobacteria</taxon>
        <taxon>Burkholderiales</taxon>
        <taxon>Burkholderiaceae</taxon>
        <taxon>Chitinasiproducens</taxon>
    </lineage>
</organism>
<feature type="site" description="Important for catalytic activity" evidence="10">
    <location>
        <position position="141"/>
    </location>
</feature>
<dbReference type="Gene3D" id="1.10.1040.10">
    <property type="entry name" value="N-(1-d-carboxylethyl)-l-norvaline Dehydrogenase, domain 2"/>
    <property type="match status" value="1"/>
</dbReference>
<gene>
    <name evidence="13" type="ORF">SAMN05216551_101124</name>
</gene>
<dbReference type="Gene3D" id="3.40.50.720">
    <property type="entry name" value="NAD(P)-binding Rossmann-like Domain"/>
    <property type="match status" value="1"/>
</dbReference>
<comment type="subcellular location">
    <subcellularLocation>
        <location evidence="1">Cytoplasm</location>
    </subcellularLocation>
</comment>
<dbReference type="GO" id="GO:0006631">
    <property type="term" value="P:fatty acid metabolic process"/>
    <property type="evidence" value="ECO:0007669"/>
    <property type="project" value="InterPro"/>
</dbReference>
<feature type="domain" description="3-hydroxyacyl-CoA dehydrogenase NAD binding" evidence="12">
    <location>
        <begin position="6"/>
        <end position="172"/>
    </location>
</feature>
<dbReference type="PANTHER" id="PTHR48075">
    <property type="entry name" value="3-HYDROXYACYL-COA DEHYDROGENASE FAMILY PROTEIN"/>
    <property type="match status" value="1"/>
</dbReference>
<comment type="subunit">
    <text evidence="3">Homodimer.</text>
</comment>
<feature type="domain" description="3-hydroxyacyl-CoA dehydrogenase C-terminal" evidence="11">
    <location>
        <begin position="188"/>
        <end position="286"/>
    </location>
</feature>
<evidence type="ECO:0000256" key="4">
    <source>
        <dbReference type="ARBA" id="ARBA00022490"/>
    </source>
</evidence>
<evidence type="ECO:0000256" key="2">
    <source>
        <dbReference type="ARBA" id="ARBA00009463"/>
    </source>
</evidence>
<evidence type="ECO:0000259" key="12">
    <source>
        <dbReference type="Pfam" id="PF02737"/>
    </source>
</evidence>
<evidence type="ECO:0000313" key="13">
    <source>
        <dbReference type="EMBL" id="SDV46152.1"/>
    </source>
</evidence>
<dbReference type="InterPro" id="IPR008927">
    <property type="entry name" value="6-PGluconate_DH-like_C_sf"/>
</dbReference>
<dbReference type="InterPro" id="IPR013328">
    <property type="entry name" value="6PGD_dom2"/>
</dbReference>
<reference evidence="14" key="1">
    <citation type="submission" date="2016-09" db="EMBL/GenBank/DDBJ databases">
        <authorList>
            <person name="Varghese N."/>
            <person name="Submissions S."/>
        </authorList>
    </citation>
    <scope>NUCLEOTIDE SEQUENCE [LARGE SCALE GENOMIC DNA]</scope>
    <source>
        <strain evidence="14">JS23</strain>
    </source>
</reference>
<keyword evidence="4" id="KW-0963">Cytoplasm</keyword>
<evidence type="ECO:0000256" key="10">
    <source>
        <dbReference type="PIRSR" id="PIRSR000105-1"/>
    </source>
</evidence>
<evidence type="ECO:0000256" key="5">
    <source>
        <dbReference type="ARBA" id="ARBA00022553"/>
    </source>
</evidence>
<dbReference type="GO" id="GO:0070403">
    <property type="term" value="F:NAD+ binding"/>
    <property type="evidence" value="ECO:0007669"/>
    <property type="project" value="InterPro"/>
</dbReference>
<dbReference type="SUPFAM" id="SSF51735">
    <property type="entry name" value="NAD(P)-binding Rossmann-fold domains"/>
    <property type="match status" value="1"/>
</dbReference>
<dbReference type="EMBL" id="FNLO01000001">
    <property type="protein sequence ID" value="SDV46152.1"/>
    <property type="molecule type" value="Genomic_DNA"/>
</dbReference>
<protein>
    <recommendedName>
        <fullName evidence="9">L-gulonate 3-dehydrogenase</fullName>
        <ecNumber evidence="8">1.1.1.45</ecNumber>
    </recommendedName>
    <alternativeName>
        <fullName evidence="9">L-gulonate 3-dehydrogenase</fullName>
    </alternativeName>
</protein>
<accession>A0A1H2PIN3</accession>
<dbReference type="Pfam" id="PF00725">
    <property type="entry name" value="3HCDH"/>
    <property type="match status" value="1"/>
</dbReference>
<keyword evidence="5" id="KW-0597">Phosphoprotein</keyword>
<dbReference type="SUPFAM" id="SSF48179">
    <property type="entry name" value="6-phosphogluconate dehydrogenase C-terminal domain-like"/>
    <property type="match status" value="1"/>
</dbReference>